<gene>
    <name evidence="3" type="ORF">GWI33_004122</name>
    <name evidence="2" type="ORF">GWI33_004123</name>
</gene>
<evidence type="ECO:0000313" key="2">
    <source>
        <dbReference type="EMBL" id="KAF7262787.1"/>
    </source>
</evidence>
<keyword evidence="1" id="KW-0812">Transmembrane</keyword>
<keyword evidence="1" id="KW-1133">Transmembrane helix</keyword>
<feature type="transmembrane region" description="Helical" evidence="1">
    <location>
        <begin position="50"/>
        <end position="73"/>
    </location>
</feature>
<name>A0A834HI48_RHYFE</name>
<evidence type="ECO:0000313" key="3">
    <source>
        <dbReference type="EMBL" id="KAF7262788.1"/>
    </source>
</evidence>
<dbReference type="OrthoDB" id="6804333at2759"/>
<keyword evidence="1" id="KW-0472">Membrane</keyword>
<reference evidence="2" key="1">
    <citation type="submission" date="2020-08" db="EMBL/GenBank/DDBJ databases">
        <title>Genome sequencing and assembly of the red palm weevil Rhynchophorus ferrugineus.</title>
        <authorList>
            <person name="Dias G.B."/>
            <person name="Bergman C.M."/>
            <person name="Manee M."/>
        </authorList>
    </citation>
    <scope>NUCLEOTIDE SEQUENCE</scope>
    <source>
        <strain evidence="2">AA-2017</strain>
        <tissue evidence="2">Whole larva</tissue>
    </source>
</reference>
<evidence type="ECO:0000256" key="1">
    <source>
        <dbReference type="SAM" id="Phobius"/>
    </source>
</evidence>
<accession>A0A834HI48</accession>
<evidence type="ECO:0000313" key="4">
    <source>
        <dbReference type="Proteomes" id="UP000625711"/>
    </source>
</evidence>
<dbReference type="AlphaFoldDB" id="A0A834HI48"/>
<organism evidence="2 4">
    <name type="scientific">Rhynchophorus ferrugineus</name>
    <name type="common">Red palm weevil</name>
    <name type="synonym">Curculio ferrugineus</name>
    <dbReference type="NCBI Taxonomy" id="354439"/>
    <lineage>
        <taxon>Eukaryota</taxon>
        <taxon>Metazoa</taxon>
        <taxon>Ecdysozoa</taxon>
        <taxon>Arthropoda</taxon>
        <taxon>Hexapoda</taxon>
        <taxon>Insecta</taxon>
        <taxon>Pterygota</taxon>
        <taxon>Neoptera</taxon>
        <taxon>Endopterygota</taxon>
        <taxon>Coleoptera</taxon>
        <taxon>Polyphaga</taxon>
        <taxon>Cucujiformia</taxon>
        <taxon>Curculionidae</taxon>
        <taxon>Dryophthorinae</taxon>
        <taxon>Rhynchophorus</taxon>
    </lineage>
</organism>
<sequence>MPKFQIETQDDVPHLTLQDINHQEIIQAKKMISAIKFHDVHRIRITANHWIAPITALVFLLLFGIIVTTKSLLKKTQARKTNGEAINITLELQPREAENRQPLFSKLTEGGVMYVETVATLRHVEFYIVE</sequence>
<dbReference type="EMBL" id="JAACXV010023963">
    <property type="protein sequence ID" value="KAF7262787.1"/>
    <property type="molecule type" value="Genomic_DNA"/>
</dbReference>
<keyword evidence="4" id="KW-1185">Reference proteome</keyword>
<dbReference type="Proteomes" id="UP000625711">
    <property type="component" value="Unassembled WGS sequence"/>
</dbReference>
<proteinExistence type="predicted"/>
<comment type="caution">
    <text evidence="2">The sequence shown here is derived from an EMBL/GenBank/DDBJ whole genome shotgun (WGS) entry which is preliminary data.</text>
</comment>
<protein>
    <submittedName>
        <fullName evidence="2">Uncharacterized protein</fullName>
    </submittedName>
</protein>
<dbReference type="EMBL" id="JAACXV010023962">
    <property type="protein sequence ID" value="KAF7262788.1"/>
    <property type="molecule type" value="Genomic_DNA"/>
</dbReference>